<evidence type="ECO:0000256" key="5">
    <source>
        <dbReference type="ARBA" id="ARBA00023186"/>
    </source>
</evidence>
<keyword evidence="13" id="KW-1185">Reference proteome</keyword>
<gene>
    <name evidence="12" type="primary">surA</name>
    <name evidence="12" type="ORF">ROJ8625_01327</name>
</gene>
<dbReference type="Proteomes" id="UP000193570">
    <property type="component" value="Unassembled WGS sequence"/>
</dbReference>
<evidence type="ECO:0000256" key="6">
    <source>
        <dbReference type="ARBA" id="ARBA00023235"/>
    </source>
</evidence>
<dbReference type="InterPro" id="IPR015391">
    <property type="entry name" value="SurA_N"/>
</dbReference>
<sequence length="414" mass="45645">MPVFLTRLLSLLLPLVAALTVVPSTGAAQNLFAPAIRVNEQVITNYELSQRIRMLEVLNAPGDPEETAREDLVDDRLRLAEARRAGIQVTEQEILEGMEEFAGRADLSREEFLTALAQGGVEEQTFRDFVRAGVAWRNFVRQRFPSEVDVAEIEVDRAIAGDGTGSNLRVLLSEIIIPAPPQEAARARAVAEEISTYTSEAQFSSAARQYSATRSRENGGRLPWQDITELPPGLRPIIQRLSPGEVTDPLPIQNGIALFQLRGLEETGYDAPEVAQVDYAAYYIPGGLSAEAQARARVVTSEVDRCDDLYGVAQGQPAGVLDRRQAAPAELPTDVAFELSKLDPGETSAALTRNNGQTLMLLMLCSRDREVIADRDARDERREEIGLELRNQRVGQLAERYLAELRANARIVEE</sequence>
<dbReference type="InterPro" id="IPR050280">
    <property type="entry name" value="OMP_Chaperone_SurA"/>
</dbReference>
<dbReference type="Pfam" id="PF09312">
    <property type="entry name" value="SurA_N"/>
    <property type="match status" value="1"/>
</dbReference>
<reference evidence="12 13" key="1">
    <citation type="submission" date="2017-03" db="EMBL/GenBank/DDBJ databases">
        <authorList>
            <person name="Afonso C.L."/>
            <person name="Miller P.J."/>
            <person name="Scott M.A."/>
            <person name="Spackman E."/>
            <person name="Goraichik I."/>
            <person name="Dimitrov K.M."/>
            <person name="Suarez D.L."/>
            <person name="Swayne D.E."/>
        </authorList>
    </citation>
    <scope>NUCLEOTIDE SEQUENCE [LARGE SCALE GENOMIC DNA]</scope>
    <source>
        <strain evidence="12 13">CECT 8625</strain>
    </source>
</reference>
<dbReference type="SUPFAM" id="SSF54534">
    <property type="entry name" value="FKBP-like"/>
    <property type="match status" value="1"/>
</dbReference>
<dbReference type="EMBL" id="FWFK01000002">
    <property type="protein sequence ID" value="SLN29830.1"/>
    <property type="molecule type" value="Genomic_DNA"/>
</dbReference>
<dbReference type="GO" id="GO:0003755">
    <property type="term" value="F:peptidyl-prolyl cis-trans isomerase activity"/>
    <property type="evidence" value="ECO:0007669"/>
    <property type="project" value="UniProtKB-KW"/>
</dbReference>
<evidence type="ECO:0000256" key="10">
    <source>
        <dbReference type="SAM" id="SignalP"/>
    </source>
</evidence>
<feature type="chain" id="PRO_5012778526" description="Parvulin-like PPIase" evidence="10">
    <location>
        <begin position="28"/>
        <end position="414"/>
    </location>
</feature>
<dbReference type="Pfam" id="PF00639">
    <property type="entry name" value="Rotamase"/>
    <property type="match status" value="1"/>
</dbReference>
<accession>A0A1X6YSP1</accession>
<dbReference type="Gene3D" id="3.10.50.40">
    <property type="match status" value="1"/>
</dbReference>
<dbReference type="Gene3D" id="1.10.4030.10">
    <property type="entry name" value="Porin chaperone SurA, peptide-binding domain"/>
    <property type="match status" value="1"/>
</dbReference>
<dbReference type="InterPro" id="IPR046357">
    <property type="entry name" value="PPIase_dom_sf"/>
</dbReference>
<feature type="domain" description="PpiC" evidence="11">
    <location>
        <begin position="167"/>
        <end position="263"/>
    </location>
</feature>
<evidence type="ECO:0000313" key="13">
    <source>
        <dbReference type="Proteomes" id="UP000193570"/>
    </source>
</evidence>
<dbReference type="AlphaFoldDB" id="A0A1X6YSP1"/>
<dbReference type="RefSeq" id="WP_085791073.1">
    <property type="nucleotide sequence ID" value="NZ_FWFK01000002.1"/>
</dbReference>
<proteinExistence type="predicted"/>
<keyword evidence="3" id="KW-0574">Periplasm</keyword>
<protein>
    <recommendedName>
        <fullName evidence="1">Parvulin-like PPIase</fullName>
    </recommendedName>
    <alternativeName>
        <fullName evidence="7">Peptidyl-prolyl cis-trans isomerase plp</fullName>
    </alternativeName>
    <alternativeName>
        <fullName evidence="8">Rotamase plp</fullName>
    </alternativeName>
</protein>
<evidence type="ECO:0000256" key="3">
    <source>
        <dbReference type="ARBA" id="ARBA00022764"/>
    </source>
</evidence>
<dbReference type="InterPro" id="IPR027304">
    <property type="entry name" value="Trigger_fact/SurA_dom_sf"/>
</dbReference>
<evidence type="ECO:0000256" key="8">
    <source>
        <dbReference type="ARBA" id="ARBA00031484"/>
    </source>
</evidence>
<evidence type="ECO:0000256" key="4">
    <source>
        <dbReference type="ARBA" id="ARBA00023110"/>
    </source>
</evidence>
<dbReference type="PROSITE" id="PS50198">
    <property type="entry name" value="PPIC_PPIASE_2"/>
    <property type="match status" value="1"/>
</dbReference>
<evidence type="ECO:0000313" key="12">
    <source>
        <dbReference type="EMBL" id="SLN29830.1"/>
    </source>
</evidence>
<keyword evidence="2 10" id="KW-0732">Signal</keyword>
<evidence type="ECO:0000256" key="7">
    <source>
        <dbReference type="ARBA" id="ARBA00030642"/>
    </source>
</evidence>
<name>A0A1X6YSP1_9RHOB</name>
<dbReference type="InterPro" id="IPR000297">
    <property type="entry name" value="PPIase_PpiC"/>
</dbReference>
<evidence type="ECO:0000259" key="11">
    <source>
        <dbReference type="PROSITE" id="PS50198"/>
    </source>
</evidence>
<organism evidence="12 13">
    <name type="scientific">Roseivivax jejudonensis</name>
    <dbReference type="NCBI Taxonomy" id="1529041"/>
    <lineage>
        <taxon>Bacteria</taxon>
        <taxon>Pseudomonadati</taxon>
        <taxon>Pseudomonadota</taxon>
        <taxon>Alphaproteobacteria</taxon>
        <taxon>Rhodobacterales</taxon>
        <taxon>Roseobacteraceae</taxon>
        <taxon>Roseivivax</taxon>
    </lineage>
</organism>
<dbReference type="SUPFAM" id="SSF109998">
    <property type="entry name" value="Triger factor/SurA peptide-binding domain-like"/>
    <property type="match status" value="1"/>
</dbReference>
<feature type="signal peptide" evidence="10">
    <location>
        <begin position="1"/>
        <end position="27"/>
    </location>
</feature>
<dbReference type="OrthoDB" id="9791746at2"/>
<keyword evidence="6 9" id="KW-0413">Isomerase</keyword>
<keyword evidence="5" id="KW-0143">Chaperone</keyword>
<evidence type="ECO:0000256" key="1">
    <source>
        <dbReference type="ARBA" id="ARBA00018370"/>
    </source>
</evidence>
<evidence type="ECO:0000256" key="2">
    <source>
        <dbReference type="ARBA" id="ARBA00022729"/>
    </source>
</evidence>
<keyword evidence="4 9" id="KW-0697">Rotamase</keyword>
<evidence type="ECO:0000256" key="9">
    <source>
        <dbReference type="PROSITE-ProRule" id="PRU00278"/>
    </source>
</evidence>
<dbReference type="PANTHER" id="PTHR47637">
    <property type="entry name" value="CHAPERONE SURA"/>
    <property type="match status" value="1"/>
</dbReference>
<dbReference type="PANTHER" id="PTHR47637:SF1">
    <property type="entry name" value="CHAPERONE SURA"/>
    <property type="match status" value="1"/>
</dbReference>